<dbReference type="OrthoDB" id="7823193at2"/>
<dbReference type="Proteomes" id="UP000245680">
    <property type="component" value="Unassembled WGS sequence"/>
</dbReference>
<accession>A0A2V2LCK9</accession>
<reference evidence="1 2" key="1">
    <citation type="submission" date="2018-05" db="EMBL/GenBank/DDBJ databases">
        <title>Rhodobacteraceae gen. nov., sp. nov. isolated from sea water.</title>
        <authorList>
            <person name="Ren Y."/>
        </authorList>
    </citation>
    <scope>NUCLEOTIDE SEQUENCE [LARGE SCALE GENOMIC DNA]</scope>
    <source>
        <strain evidence="1 2">TG-679</strain>
    </source>
</reference>
<dbReference type="EMBL" id="QGKU01000030">
    <property type="protein sequence ID" value="PWR03198.1"/>
    <property type="molecule type" value="Genomic_DNA"/>
</dbReference>
<evidence type="ECO:0000313" key="2">
    <source>
        <dbReference type="Proteomes" id="UP000245680"/>
    </source>
</evidence>
<organism evidence="1 2">
    <name type="scientific">Meridianimarinicoccus roseus</name>
    <dbReference type="NCBI Taxonomy" id="2072018"/>
    <lineage>
        <taxon>Bacteria</taxon>
        <taxon>Pseudomonadati</taxon>
        <taxon>Pseudomonadota</taxon>
        <taxon>Alphaproteobacteria</taxon>
        <taxon>Rhodobacterales</taxon>
        <taxon>Paracoccaceae</taxon>
        <taxon>Meridianimarinicoccus</taxon>
    </lineage>
</organism>
<gene>
    <name evidence="1" type="ORF">DKT77_07750</name>
</gene>
<dbReference type="InterPro" id="IPR021323">
    <property type="entry name" value="DUF2927"/>
</dbReference>
<protein>
    <submittedName>
        <fullName evidence="1">ATP-dependent transcriptional regulator</fullName>
    </submittedName>
</protein>
<keyword evidence="2" id="KW-1185">Reference proteome</keyword>
<evidence type="ECO:0000313" key="1">
    <source>
        <dbReference type="EMBL" id="PWR03198.1"/>
    </source>
</evidence>
<comment type="caution">
    <text evidence="1">The sequence shown here is derived from an EMBL/GenBank/DDBJ whole genome shotgun (WGS) entry which is preliminary data.</text>
</comment>
<dbReference type="Pfam" id="PF11150">
    <property type="entry name" value="DUF2927"/>
    <property type="match status" value="1"/>
</dbReference>
<dbReference type="AlphaFoldDB" id="A0A2V2LCK9"/>
<sequence length="418" mass="45383">MRRFGPPAPLPPGRANAEMAVDFLDLTMRLESGAALPVFTRFEQPVTIALKGAATPIFESELDRLVDRLRREARIDIRRTDGSDASITVEAVRRADLDRVVPSAACFVLPRAIGWDDFQGNARQSGLNWADLRTRETATIFIPADISPQEVRDCLHEETAQALGPVNDLFRLEDSIFNDDNMHGVLTGFDMLMLRAAYDPALRSGMTREDVAQRVPRILARLNPGGEAVRSRAVSPSPPEWRNAITAALSPGRGIGQRRAASLRALDLAQSEGWQDTRLGLSLLTAGRLSSGRDGVFALETFFKAGRVYGARPATAVHAANVGIQIAAFALVAGDYDTVLRLTETHIPAARRAENAALLGDLLMVRAAALDARGERAKAAEIRGDGFGWARYGLRSDMDVLRRAAEIAALTPTPQEGT</sequence>
<name>A0A2V2LCK9_9RHOB</name>
<proteinExistence type="predicted"/>